<evidence type="ECO:0000313" key="2">
    <source>
        <dbReference type="EnsemblPlants" id="OMERI11G12410.1"/>
    </source>
</evidence>
<proteinExistence type="predicted"/>
<keyword evidence="3" id="KW-1185">Reference proteome</keyword>
<dbReference type="AlphaFoldDB" id="A0A0E0F663"/>
<reference evidence="2" key="1">
    <citation type="submission" date="2015-04" db="UniProtKB">
        <authorList>
            <consortium name="EnsemblPlants"/>
        </authorList>
    </citation>
    <scope>IDENTIFICATION</scope>
</reference>
<evidence type="ECO:0000313" key="3">
    <source>
        <dbReference type="Proteomes" id="UP000008021"/>
    </source>
</evidence>
<feature type="region of interest" description="Disordered" evidence="1">
    <location>
        <begin position="116"/>
        <end position="141"/>
    </location>
</feature>
<accession>A0A0E0F663</accession>
<name>A0A0E0F663_9ORYZ</name>
<organism evidence="2">
    <name type="scientific">Oryza meridionalis</name>
    <dbReference type="NCBI Taxonomy" id="40149"/>
    <lineage>
        <taxon>Eukaryota</taxon>
        <taxon>Viridiplantae</taxon>
        <taxon>Streptophyta</taxon>
        <taxon>Embryophyta</taxon>
        <taxon>Tracheophyta</taxon>
        <taxon>Spermatophyta</taxon>
        <taxon>Magnoliopsida</taxon>
        <taxon>Liliopsida</taxon>
        <taxon>Poales</taxon>
        <taxon>Poaceae</taxon>
        <taxon>BOP clade</taxon>
        <taxon>Oryzoideae</taxon>
        <taxon>Oryzeae</taxon>
        <taxon>Oryzinae</taxon>
        <taxon>Oryza</taxon>
    </lineage>
</organism>
<feature type="compositionally biased region" description="Basic and acidic residues" evidence="1">
    <location>
        <begin position="123"/>
        <end position="132"/>
    </location>
</feature>
<dbReference type="Proteomes" id="UP000008021">
    <property type="component" value="Chromosome 11"/>
</dbReference>
<dbReference type="Gramene" id="OMERI11G12410.1">
    <property type="protein sequence ID" value="OMERI11G12410.1"/>
    <property type="gene ID" value="OMERI11G12410"/>
</dbReference>
<sequence>MIRVEQEFQVLTVYEKIVPRVGFYYAIVKSKQSSIQHCIARAINTVDEAVRIYGLLIKCQHPHCLKPTGLWLCDKDEGSGKEGVRADEAFITFPSIDGLLMDVPTEDLFLLEKGSAQSNPSADDAKKEEDSPKPTAHGITNQGDILGTVQYINGLYGTATGITSDESSSHHTEAVRGSLFPLCPLRIGTGQIVYKMMSKGEYHVLLLVDFLAELPVHLRRKTSRGSRKEPTVDDIKNANWAAIGTCLSTICRSYDIKFNMEIEHFVNKLSQKSKKGPMLNYNEIVWEPGLWPAHIKINFIREVFWCIDNSKAKEEILKSKNSLGLKGCIQKLGFDNNDANLLDSVIFLRKKVVAHQDSSYESYTGDKDHVGSDKTTIEAFVKKNKPDYMINLAKEVRLLNWMESPLNRNVENQDCYIFCRRKLISWGHLRCEL</sequence>
<dbReference type="HOGENOM" id="CLU_038990_0_0_1"/>
<dbReference type="EnsemblPlants" id="OMERI11G12410.1">
    <property type="protein sequence ID" value="OMERI11G12410.1"/>
    <property type="gene ID" value="OMERI11G12410"/>
</dbReference>
<protein>
    <submittedName>
        <fullName evidence="2">Uncharacterized protein</fullName>
    </submittedName>
</protein>
<evidence type="ECO:0000256" key="1">
    <source>
        <dbReference type="SAM" id="MobiDB-lite"/>
    </source>
</evidence>
<dbReference type="eggNOG" id="ENOG502R41U">
    <property type="taxonomic scope" value="Eukaryota"/>
</dbReference>
<reference evidence="2" key="2">
    <citation type="submission" date="2018-05" db="EMBL/GenBank/DDBJ databases">
        <title>OmerRS3 (Oryza meridionalis Reference Sequence Version 3).</title>
        <authorList>
            <person name="Zhang J."/>
            <person name="Kudrna D."/>
            <person name="Lee S."/>
            <person name="Talag J."/>
            <person name="Welchert J."/>
            <person name="Wing R.A."/>
        </authorList>
    </citation>
    <scope>NUCLEOTIDE SEQUENCE [LARGE SCALE GENOMIC DNA]</scope>
    <source>
        <strain evidence="2">cv. OR44</strain>
    </source>
</reference>